<organism evidence="19 20">
    <name type="scientific">Pseudorhodoferax soli</name>
    <dbReference type="NCBI Taxonomy" id="545864"/>
    <lineage>
        <taxon>Bacteria</taxon>
        <taxon>Pseudomonadati</taxon>
        <taxon>Pseudomonadota</taxon>
        <taxon>Betaproteobacteria</taxon>
        <taxon>Burkholderiales</taxon>
        <taxon>Comamonadaceae</taxon>
    </lineage>
</organism>
<feature type="short sequence motif" description="TonB C-terminal box" evidence="15">
    <location>
        <begin position="788"/>
        <end position="805"/>
    </location>
</feature>
<evidence type="ECO:0000256" key="1">
    <source>
        <dbReference type="ARBA" id="ARBA00004571"/>
    </source>
</evidence>
<evidence type="ECO:0000256" key="5">
    <source>
        <dbReference type="ARBA" id="ARBA00022496"/>
    </source>
</evidence>
<evidence type="ECO:0000256" key="3">
    <source>
        <dbReference type="ARBA" id="ARBA00022448"/>
    </source>
</evidence>
<dbReference type="FunFam" id="2.170.130.10:FF:000010">
    <property type="entry name" value="Ferripyoverdine receptor"/>
    <property type="match status" value="1"/>
</dbReference>
<evidence type="ECO:0000256" key="15">
    <source>
        <dbReference type="PROSITE-ProRule" id="PRU10144"/>
    </source>
</evidence>
<dbReference type="PROSITE" id="PS52016">
    <property type="entry name" value="TONB_DEPENDENT_REC_3"/>
    <property type="match status" value="1"/>
</dbReference>
<dbReference type="GO" id="GO:0015891">
    <property type="term" value="P:siderophore transport"/>
    <property type="evidence" value="ECO:0007669"/>
    <property type="project" value="InterPro"/>
</dbReference>
<evidence type="ECO:0000313" key="19">
    <source>
        <dbReference type="EMBL" id="RCW72900.1"/>
    </source>
</evidence>
<protein>
    <submittedName>
        <fullName evidence="19">Outer membrane receptor for ferric coprogen and ferric-rhodotorulic acid</fullName>
    </submittedName>
</protein>
<keyword evidence="6 14" id="KW-0812">Transmembrane</keyword>
<feature type="signal peptide" evidence="17">
    <location>
        <begin position="1"/>
        <end position="27"/>
    </location>
</feature>
<evidence type="ECO:0000256" key="12">
    <source>
        <dbReference type="ARBA" id="ARBA00023170"/>
    </source>
</evidence>
<dbReference type="OrthoDB" id="174652at2"/>
<keyword evidence="9" id="KW-0406">Ion transport</keyword>
<dbReference type="EMBL" id="QPJK01000003">
    <property type="protein sequence ID" value="RCW72900.1"/>
    <property type="molecule type" value="Genomic_DNA"/>
</dbReference>
<evidence type="ECO:0000256" key="10">
    <source>
        <dbReference type="ARBA" id="ARBA00023077"/>
    </source>
</evidence>
<dbReference type="InterPro" id="IPR011662">
    <property type="entry name" value="Secretin/TonB_short_N"/>
</dbReference>
<keyword evidence="5" id="KW-0410">Iron transport</keyword>
<dbReference type="InterPro" id="IPR037066">
    <property type="entry name" value="Plug_dom_sf"/>
</dbReference>
<evidence type="ECO:0000256" key="7">
    <source>
        <dbReference type="ARBA" id="ARBA00022729"/>
    </source>
</evidence>
<dbReference type="GO" id="GO:0009279">
    <property type="term" value="C:cell outer membrane"/>
    <property type="evidence" value="ECO:0007669"/>
    <property type="project" value="UniProtKB-SubCell"/>
</dbReference>
<comment type="subcellular location">
    <subcellularLocation>
        <location evidence="1 14">Cell outer membrane</location>
        <topology evidence="1 14">Multi-pass membrane protein</topology>
    </subcellularLocation>
</comment>
<evidence type="ECO:0000313" key="20">
    <source>
        <dbReference type="Proteomes" id="UP000252884"/>
    </source>
</evidence>
<dbReference type="Pfam" id="PF00593">
    <property type="entry name" value="TonB_dep_Rec_b-barrel"/>
    <property type="match status" value="1"/>
</dbReference>
<evidence type="ECO:0000256" key="13">
    <source>
        <dbReference type="ARBA" id="ARBA00023237"/>
    </source>
</evidence>
<keyword evidence="20" id="KW-1185">Reference proteome</keyword>
<evidence type="ECO:0000256" key="6">
    <source>
        <dbReference type="ARBA" id="ARBA00022692"/>
    </source>
</evidence>
<evidence type="ECO:0000256" key="4">
    <source>
        <dbReference type="ARBA" id="ARBA00022452"/>
    </source>
</evidence>
<sequence length="805" mass="86423">MSARFPRAAFRRSLLVLALAAATPAFAADPVALDAIPARSYDIPAGPLGRTLSAFAVEAGVALSFDPVLTEGRSSPPVKGRHTGREAMAALLAGSGLEAVPRSDGSYALRQRAAAAPASARPAADVLPTVTVSADADRSGTTEDTGTYTTRATAAATGLALSLRDTPQSVSVLTRQQIEDQALVSLDQAMRSVTGIYVASSDSDRSDFYARGFYIDNLQYDGVPTSLGLSFYGDSGNDTTIYDRVEVVRGATGLLTGAGNPSASINLVRKHADSKVFTGAASVGIGSWNQHRATVDLSTPLTADGRIRGRFAAMAEERDSHVDLYHTRKQVLYGVVDADLTPSTRLSVGADYQSNRPTGSTWGGLPLVYSDGSPTDWDTSKTTAARWTRWNSSNRTVFASLAHRFDSDWALKGNLSHRQSDYDAKLLYLYRQPDRTTGTGMAALPNYSEYDFQQNSADLQATGPFALLGRRHEAVLGFSSSRAREVQGGHGRTSALQDTGDFNQWDGSYAEPTWGPLAIHTANRTRQDGLYGALRLSLAEPLKLIVGGRQSRWQLKGLEDPRDHEVFTPYAGLVFTLSDSLSAYASYTDIFQPQNYRDRTGATLDPVTGKSYELGLKGEHLNGRLHSSLAVFRIAQDNVAQQDGQNVVPGSTDFAYVGAKGVTSKGFEAQLTGEIASGWMLSAGISHTIADDAQGVAINTWAPRTQAQLFSAYRLQGAWSQLTVGGGLNWQSRTSAAFSTGTADVAYVQQSLALVQLMARYAFSPQLSLQVNLNNVTDKKYYVNIDGQGQFGTPRTALATLNYKF</sequence>
<dbReference type="InterPro" id="IPR039426">
    <property type="entry name" value="TonB-dep_rcpt-like"/>
</dbReference>
<gene>
    <name evidence="19" type="ORF">DES41_103508</name>
</gene>
<comment type="caution">
    <text evidence="19">The sequence shown here is derived from an EMBL/GenBank/DDBJ whole genome shotgun (WGS) entry which is preliminary data.</text>
</comment>
<dbReference type="PROSITE" id="PS01156">
    <property type="entry name" value="TONB_DEPENDENT_REC_2"/>
    <property type="match status" value="1"/>
</dbReference>
<dbReference type="Proteomes" id="UP000252884">
    <property type="component" value="Unassembled WGS sequence"/>
</dbReference>
<evidence type="ECO:0000256" key="14">
    <source>
        <dbReference type="PROSITE-ProRule" id="PRU01360"/>
    </source>
</evidence>
<dbReference type="NCBIfam" id="TIGR01783">
    <property type="entry name" value="TonB-siderophor"/>
    <property type="match status" value="1"/>
</dbReference>
<evidence type="ECO:0000256" key="2">
    <source>
        <dbReference type="ARBA" id="ARBA00009810"/>
    </source>
</evidence>
<accession>A0A368XXT0</accession>
<evidence type="ECO:0000256" key="11">
    <source>
        <dbReference type="ARBA" id="ARBA00023136"/>
    </source>
</evidence>
<keyword evidence="4 14" id="KW-1134">Transmembrane beta strand</keyword>
<keyword evidence="8" id="KW-0408">Iron</keyword>
<dbReference type="InterPro" id="IPR000531">
    <property type="entry name" value="Beta-barrel_TonB"/>
</dbReference>
<proteinExistence type="inferred from homology"/>
<feature type="chain" id="PRO_5016919460" evidence="17">
    <location>
        <begin position="28"/>
        <end position="805"/>
    </location>
</feature>
<dbReference type="CDD" id="cd01347">
    <property type="entry name" value="ligand_gated_channel"/>
    <property type="match status" value="1"/>
</dbReference>
<dbReference type="NCBIfam" id="NF007447">
    <property type="entry name" value="PRK10003.1"/>
    <property type="match status" value="1"/>
</dbReference>
<dbReference type="Gene3D" id="2.40.170.20">
    <property type="entry name" value="TonB-dependent receptor, beta-barrel domain"/>
    <property type="match status" value="1"/>
</dbReference>
<keyword evidence="7 17" id="KW-0732">Signal</keyword>
<keyword evidence="13 14" id="KW-0998">Cell outer membrane</keyword>
<dbReference type="AlphaFoldDB" id="A0A368XXT0"/>
<evidence type="ECO:0000256" key="9">
    <source>
        <dbReference type="ARBA" id="ARBA00023065"/>
    </source>
</evidence>
<dbReference type="InterPro" id="IPR010917">
    <property type="entry name" value="TonB_rcpt_CS"/>
</dbReference>
<dbReference type="InterPro" id="IPR010105">
    <property type="entry name" value="TonB_sidphr_rcpt"/>
</dbReference>
<dbReference type="InterPro" id="IPR036942">
    <property type="entry name" value="Beta-barrel_TonB_sf"/>
</dbReference>
<dbReference type="GO" id="GO:0038023">
    <property type="term" value="F:signaling receptor activity"/>
    <property type="evidence" value="ECO:0007669"/>
    <property type="project" value="InterPro"/>
</dbReference>
<evidence type="ECO:0000256" key="16">
    <source>
        <dbReference type="RuleBase" id="RU003357"/>
    </source>
</evidence>
<keyword evidence="12 19" id="KW-0675">Receptor</keyword>
<keyword evidence="10 16" id="KW-0798">TonB box</keyword>
<name>A0A368XXT0_9BURK</name>
<feature type="domain" description="Secretin/TonB short N-terminal" evidence="18">
    <location>
        <begin position="61"/>
        <end position="112"/>
    </location>
</feature>
<dbReference type="PANTHER" id="PTHR32552:SF74">
    <property type="entry name" value="HYDROXAMATE SIDEROPHORE RECEPTOR FHUE"/>
    <property type="match status" value="1"/>
</dbReference>
<dbReference type="GO" id="GO:0015344">
    <property type="term" value="F:siderophore uptake transmembrane transporter activity"/>
    <property type="evidence" value="ECO:0007669"/>
    <property type="project" value="TreeGrafter"/>
</dbReference>
<dbReference type="Gene3D" id="3.55.50.30">
    <property type="match status" value="1"/>
</dbReference>
<dbReference type="SMART" id="SM00965">
    <property type="entry name" value="STN"/>
    <property type="match status" value="1"/>
</dbReference>
<evidence type="ECO:0000259" key="18">
    <source>
        <dbReference type="SMART" id="SM00965"/>
    </source>
</evidence>
<comment type="similarity">
    <text evidence="2 14 16">Belongs to the TonB-dependent receptor family.</text>
</comment>
<dbReference type="InterPro" id="IPR012910">
    <property type="entry name" value="Plug_dom"/>
</dbReference>
<keyword evidence="3 14" id="KW-0813">Transport</keyword>
<evidence type="ECO:0000256" key="17">
    <source>
        <dbReference type="SAM" id="SignalP"/>
    </source>
</evidence>
<reference evidence="19 20" key="1">
    <citation type="submission" date="2018-07" db="EMBL/GenBank/DDBJ databases">
        <title>Genomic Encyclopedia of Type Strains, Phase IV (KMG-IV): sequencing the most valuable type-strain genomes for metagenomic binning, comparative biology and taxonomic classification.</title>
        <authorList>
            <person name="Goeker M."/>
        </authorList>
    </citation>
    <scope>NUCLEOTIDE SEQUENCE [LARGE SCALE GENOMIC DNA]</scope>
    <source>
        <strain evidence="19 20">DSM 21634</strain>
    </source>
</reference>
<dbReference type="Pfam" id="PF07715">
    <property type="entry name" value="Plug"/>
    <property type="match status" value="1"/>
</dbReference>
<dbReference type="PANTHER" id="PTHR32552">
    <property type="entry name" value="FERRICHROME IRON RECEPTOR-RELATED"/>
    <property type="match status" value="1"/>
</dbReference>
<keyword evidence="11 14" id="KW-0472">Membrane</keyword>
<dbReference type="RefSeq" id="WP_114468280.1">
    <property type="nucleotide sequence ID" value="NZ_QPJK01000003.1"/>
</dbReference>
<evidence type="ECO:0000256" key="8">
    <source>
        <dbReference type="ARBA" id="ARBA00023004"/>
    </source>
</evidence>
<dbReference type="Gene3D" id="2.170.130.10">
    <property type="entry name" value="TonB-dependent receptor, plug domain"/>
    <property type="match status" value="1"/>
</dbReference>
<dbReference type="SUPFAM" id="SSF56935">
    <property type="entry name" value="Porins"/>
    <property type="match status" value="1"/>
</dbReference>